<evidence type="ECO:0000256" key="7">
    <source>
        <dbReference type="ARBA" id="ARBA00049568"/>
    </source>
</evidence>
<dbReference type="EC" id="3.1.1.23" evidence="2"/>
<comment type="subcellular location">
    <subcellularLocation>
        <location evidence="3">Late endosome membrane</location>
        <topology evidence="3">Single-pass type II membrane protein</topology>
    </subcellularLocation>
    <subcellularLocation>
        <location evidence="4">Lysosome membrane</location>
        <topology evidence="4">Single-pass type II membrane protein</topology>
    </subcellularLocation>
    <subcellularLocation>
        <location evidence="5">Mitochondrion membrane</location>
        <topology evidence="5">Single-pass type II membrane protein</topology>
    </subcellularLocation>
</comment>
<evidence type="ECO:0000256" key="5">
    <source>
        <dbReference type="ARBA" id="ARBA00046308"/>
    </source>
</evidence>
<dbReference type="RefSeq" id="XP_005109384.1">
    <property type="nucleotide sequence ID" value="XM_005109327.3"/>
</dbReference>
<reference evidence="11" key="1">
    <citation type="submission" date="2025-08" db="UniProtKB">
        <authorList>
            <consortium name="RefSeq"/>
        </authorList>
    </citation>
    <scope>IDENTIFICATION</scope>
</reference>
<feature type="compositionally biased region" description="Polar residues" evidence="8">
    <location>
        <begin position="47"/>
        <end position="57"/>
    </location>
</feature>
<comment type="catalytic activity">
    <reaction evidence="1">
        <text>Hydrolyzes glycerol monoesters of long-chain fatty acids.</text>
        <dbReference type="EC" id="3.1.1.23"/>
    </reaction>
</comment>
<protein>
    <recommendedName>
        <fullName evidence="2">acylglycerol lipase</fullName>
        <ecNumber evidence="2">3.1.1.23</ecNumber>
    </recommendedName>
</protein>
<gene>
    <name evidence="11" type="primary">LOC101846099</name>
</gene>
<evidence type="ECO:0000256" key="1">
    <source>
        <dbReference type="ARBA" id="ARBA00001613"/>
    </source>
</evidence>
<dbReference type="InterPro" id="IPR050266">
    <property type="entry name" value="AB_hydrolase_sf"/>
</dbReference>
<feature type="region of interest" description="Disordered" evidence="8">
    <location>
        <begin position="181"/>
        <end position="201"/>
    </location>
</feature>
<name>A0ABM0K5S2_APLCA</name>
<dbReference type="Proteomes" id="UP000694888">
    <property type="component" value="Unplaced"/>
</dbReference>
<comment type="function">
    <text evidence="7">Lipase that preferentially hydrolysis medium-chain saturated monoacylglycerols including 2-arachidonoylglycerol. Through 2-arachidonoylglycerol degradation may regulate endocannabinoid signaling pathways. Also has a lysophosphatidyl lipase activity with a preference for lysophosphatidylglycerol among other lysophospholipids. Also able to degrade bis(monoacylglycero)phosphate (BMP) and constitutes the major enzyme for BMP catabolism. BMP, also known as lysobisphosphatidic acid, is enriched in late endosomes and lysosomes and plays a key role in the formation of intraluminal vesicles and in lipid sorting.</text>
</comment>
<evidence type="ECO:0000256" key="2">
    <source>
        <dbReference type="ARBA" id="ARBA00013254"/>
    </source>
</evidence>
<proteinExistence type="predicted"/>
<accession>A0ABM0K5S2</accession>
<evidence type="ECO:0000259" key="9">
    <source>
        <dbReference type="Pfam" id="PF00561"/>
    </source>
</evidence>
<comment type="catalytic activity">
    <reaction evidence="6">
        <text>1-dodecanoylglycerol + H2O = dodecanoate + glycerol + H(+)</text>
        <dbReference type="Rhea" id="RHEA:44316"/>
        <dbReference type="ChEBI" id="CHEBI:15377"/>
        <dbReference type="ChEBI" id="CHEBI:15378"/>
        <dbReference type="ChEBI" id="CHEBI:17754"/>
        <dbReference type="ChEBI" id="CHEBI:18262"/>
        <dbReference type="ChEBI" id="CHEBI:75539"/>
    </reaction>
</comment>
<evidence type="ECO:0000256" key="3">
    <source>
        <dbReference type="ARBA" id="ARBA00037797"/>
    </source>
</evidence>
<dbReference type="PANTHER" id="PTHR43798">
    <property type="entry name" value="MONOACYLGLYCEROL LIPASE"/>
    <property type="match status" value="1"/>
</dbReference>
<keyword evidence="10" id="KW-1185">Reference proteome</keyword>
<evidence type="ECO:0000256" key="6">
    <source>
        <dbReference type="ARBA" id="ARBA00047662"/>
    </source>
</evidence>
<feature type="domain" description="AB hydrolase-1" evidence="9">
    <location>
        <begin position="149"/>
        <end position="278"/>
    </location>
</feature>
<dbReference type="GeneID" id="101846099"/>
<dbReference type="PANTHER" id="PTHR43798:SF5">
    <property type="entry name" value="MONOACYLGLYCEROL LIPASE ABHD6"/>
    <property type="match status" value="1"/>
</dbReference>
<dbReference type="SUPFAM" id="SSF53474">
    <property type="entry name" value="alpha/beta-Hydrolases"/>
    <property type="match status" value="1"/>
</dbReference>
<dbReference type="Gene3D" id="3.40.50.1820">
    <property type="entry name" value="alpha/beta hydrolase"/>
    <property type="match status" value="1"/>
</dbReference>
<feature type="compositionally biased region" description="Polar residues" evidence="8">
    <location>
        <begin position="184"/>
        <end position="200"/>
    </location>
</feature>
<evidence type="ECO:0000256" key="8">
    <source>
        <dbReference type="SAM" id="MobiDB-lite"/>
    </source>
</evidence>
<dbReference type="InterPro" id="IPR029058">
    <property type="entry name" value="AB_hydrolase_fold"/>
</dbReference>
<evidence type="ECO:0000256" key="4">
    <source>
        <dbReference type="ARBA" id="ARBA00037874"/>
    </source>
</evidence>
<feature type="compositionally biased region" description="Basic and acidic residues" evidence="8">
    <location>
        <begin position="32"/>
        <end position="41"/>
    </location>
</feature>
<sequence length="446" mass="50023">MTQSDAVRERKSKSKGKSRKSRDEKPEEENDKAEGGRKPDVDCDENSVGNDKSSTEPTEQRKSKRQRNKGKGNGEKESYTLLSAACGKLKYVFLIIFVPPFLNYASLQRETVELRPPGELYDIGWGQKLFLSCQGQGPPTVVLDAPTGMSSDVWTAVVEKLSQHANVCVYDRAGIGFSERPINRSGTTAKTEDSPQFTQSHDADRWQPFTVERMVDDLSHLISSSSQQPKPLILVGAELGAVVAQFFAHIYEADTLGLVLVNPLPDGIFEQTDGAWSHHWFNSVSPTYQTFQLGAALGFTRLGLLIGALNQPITGQYVPEEVIIRQKHLLCHPRHLSSVVDEHYFINETLSQLRTLRMVKPLANNISVSILTGNYYDEQMPAHLNKAWARAEQLLLSKYFPHAQHLVVNGADRHIMYRKPEPIIEAVTRLIRRWKKSQTLKGSKSS</sequence>
<dbReference type="Pfam" id="PF00561">
    <property type="entry name" value="Abhydrolase_1"/>
    <property type="match status" value="1"/>
</dbReference>
<dbReference type="InterPro" id="IPR000073">
    <property type="entry name" value="AB_hydrolase_1"/>
</dbReference>
<evidence type="ECO:0000313" key="11">
    <source>
        <dbReference type="RefSeq" id="XP_005109384.1"/>
    </source>
</evidence>
<evidence type="ECO:0000313" key="10">
    <source>
        <dbReference type="Proteomes" id="UP000694888"/>
    </source>
</evidence>
<feature type="compositionally biased region" description="Basic residues" evidence="8">
    <location>
        <begin position="10"/>
        <end position="20"/>
    </location>
</feature>
<organism evidence="10 11">
    <name type="scientific">Aplysia californica</name>
    <name type="common">California sea hare</name>
    <dbReference type="NCBI Taxonomy" id="6500"/>
    <lineage>
        <taxon>Eukaryota</taxon>
        <taxon>Metazoa</taxon>
        <taxon>Spiralia</taxon>
        <taxon>Lophotrochozoa</taxon>
        <taxon>Mollusca</taxon>
        <taxon>Gastropoda</taxon>
        <taxon>Heterobranchia</taxon>
        <taxon>Euthyneura</taxon>
        <taxon>Tectipleura</taxon>
        <taxon>Aplysiida</taxon>
        <taxon>Aplysioidea</taxon>
        <taxon>Aplysiidae</taxon>
        <taxon>Aplysia</taxon>
    </lineage>
</organism>
<feature type="region of interest" description="Disordered" evidence="8">
    <location>
        <begin position="1"/>
        <end position="75"/>
    </location>
</feature>